<organism evidence="1 2">
    <name type="scientific">Candidatus Hydrogenisulfobacillus filiaventi</name>
    <dbReference type="NCBI Taxonomy" id="2707344"/>
    <lineage>
        <taxon>Bacteria</taxon>
        <taxon>Bacillati</taxon>
        <taxon>Bacillota</taxon>
        <taxon>Clostridia</taxon>
        <taxon>Eubacteriales</taxon>
        <taxon>Clostridiales Family XVII. Incertae Sedis</taxon>
        <taxon>Candidatus Hydrogenisulfobacillus</taxon>
    </lineage>
</organism>
<dbReference type="GO" id="GO:0005829">
    <property type="term" value="C:cytosol"/>
    <property type="evidence" value="ECO:0007669"/>
    <property type="project" value="TreeGrafter"/>
</dbReference>
<dbReference type="Proteomes" id="UP000503399">
    <property type="component" value="Chromosome"/>
</dbReference>
<evidence type="ECO:0000313" key="2">
    <source>
        <dbReference type="Proteomes" id="UP000503399"/>
    </source>
</evidence>
<keyword evidence="2" id="KW-1185">Reference proteome</keyword>
<dbReference type="SFLD" id="SFLDS00003">
    <property type="entry name" value="Haloacid_Dehalogenase"/>
    <property type="match status" value="1"/>
</dbReference>
<keyword evidence="1" id="KW-0378">Hydrolase</keyword>
<dbReference type="Gene3D" id="1.10.150.240">
    <property type="entry name" value="Putative phosphatase, domain 2"/>
    <property type="match status" value="1"/>
</dbReference>
<dbReference type="GO" id="GO:0006281">
    <property type="term" value="P:DNA repair"/>
    <property type="evidence" value="ECO:0007669"/>
    <property type="project" value="TreeGrafter"/>
</dbReference>
<dbReference type="SFLD" id="SFLDG01129">
    <property type="entry name" value="C1.5:_HAD__Beta-PGM__Phosphata"/>
    <property type="match status" value="1"/>
</dbReference>
<dbReference type="KEGG" id="hfv:R50_2673"/>
<name>A0A6F8ZKM7_9FIRM</name>
<dbReference type="Pfam" id="PF13419">
    <property type="entry name" value="HAD_2"/>
    <property type="match status" value="1"/>
</dbReference>
<dbReference type="Gene3D" id="3.40.50.1000">
    <property type="entry name" value="HAD superfamily/HAD-like"/>
    <property type="match status" value="1"/>
</dbReference>
<proteinExistence type="predicted"/>
<dbReference type="PANTHER" id="PTHR43434:SF1">
    <property type="entry name" value="PHOSPHOGLYCOLATE PHOSPHATASE"/>
    <property type="match status" value="1"/>
</dbReference>
<dbReference type="InterPro" id="IPR036412">
    <property type="entry name" value="HAD-like_sf"/>
</dbReference>
<dbReference type="SUPFAM" id="SSF56784">
    <property type="entry name" value="HAD-like"/>
    <property type="match status" value="1"/>
</dbReference>
<sequence>MKAARNSSREGTAISRLIIWDYDGTLAWSLPQQLAAFNAAVVRALGHALEPEAITARFGPPDEGVIAGLVPRARYPEAVREFYETYRRLEPATEVVPELLAFIRESRRQGVHHAVVTNKGRVSATISLRHKGLGPALDAIVTGDDMRAPKPDPDGLEQAIALAARRGFTGSRREVAFVGDSPGDVLAARAAGVVAFWVAYGRLHDRLPPEVVPDGMAETPAALLHLLEAWLAG</sequence>
<evidence type="ECO:0000313" key="1">
    <source>
        <dbReference type="EMBL" id="CAB1130162.1"/>
    </source>
</evidence>
<dbReference type="InterPro" id="IPR041492">
    <property type="entry name" value="HAD_2"/>
</dbReference>
<dbReference type="InterPro" id="IPR050155">
    <property type="entry name" value="HAD-like_hydrolase_sf"/>
</dbReference>
<accession>A0A6F8ZKM7</accession>
<reference evidence="1 2" key="1">
    <citation type="submission" date="2020-02" db="EMBL/GenBank/DDBJ databases">
        <authorList>
            <person name="Hogendoorn C."/>
        </authorList>
    </citation>
    <scope>NUCLEOTIDE SEQUENCE [LARGE SCALE GENOMIC DNA]</scope>
    <source>
        <strain evidence="1">R501</strain>
    </source>
</reference>
<dbReference type="EC" id="3.1.3.18" evidence="1"/>
<dbReference type="InterPro" id="IPR023214">
    <property type="entry name" value="HAD_sf"/>
</dbReference>
<protein>
    <submittedName>
        <fullName evidence="1">Phosphoglycolate phosphatase</fullName>
        <ecNumber evidence="1">3.1.3.18</ecNumber>
    </submittedName>
</protein>
<dbReference type="PANTHER" id="PTHR43434">
    <property type="entry name" value="PHOSPHOGLYCOLATE PHOSPHATASE"/>
    <property type="match status" value="1"/>
</dbReference>
<dbReference type="EMBL" id="LR778114">
    <property type="protein sequence ID" value="CAB1130162.1"/>
    <property type="molecule type" value="Genomic_DNA"/>
</dbReference>
<dbReference type="InterPro" id="IPR023198">
    <property type="entry name" value="PGP-like_dom2"/>
</dbReference>
<dbReference type="AlphaFoldDB" id="A0A6F8ZKM7"/>
<gene>
    <name evidence="1" type="ORF">R50_2673</name>
</gene>
<dbReference type="GO" id="GO:0008967">
    <property type="term" value="F:phosphoglycolate phosphatase activity"/>
    <property type="evidence" value="ECO:0007669"/>
    <property type="project" value="UniProtKB-EC"/>
</dbReference>